<organism evidence="1 2">
    <name type="scientific">Jeotgalibacillus soli</name>
    <dbReference type="NCBI Taxonomy" id="889306"/>
    <lineage>
        <taxon>Bacteria</taxon>
        <taxon>Bacillati</taxon>
        <taxon>Bacillota</taxon>
        <taxon>Bacilli</taxon>
        <taxon>Bacillales</taxon>
        <taxon>Caryophanaceae</taxon>
        <taxon>Jeotgalibacillus</taxon>
    </lineage>
</organism>
<dbReference type="AlphaFoldDB" id="A0A0C2VW91"/>
<evidence type="ECO:0000313" key="2">
    <source>
        <dbReference type="Proteomes" id="UP000031938"/>
    </source>
</evidence>
<keyword evidence="2" id="KW-1185">Reference proteome</keyword>
<protein>
    <submittedName>
        <fullName evidence="1">Uncharacterized protein</fullName>
    </submittedName>
</protein>
<comment type="caution">
    <text evidence="1">The sequence shown here is derived from an EMBL/GenBank/DDBJ whole genome shotgun (WGS) entry which is preliminary data.</text>
</comment>
<name>A0A0C2VW91_9BACL</name>
<dbReference type="PATRIC" id="fig|889306.3.peg.1707"/>
<gene>
    <name evidence="1" type="ORF">KP78_16990</name>
</gene>
<evidence type="ECO:0000313" key="1">
    <source>
        <dbReference type="EMBL" id="KIL48253.1"/>
    </source>
</evidence>
<dbReference type="Proteomes" id="UP000031938">
    <property type="component" value="Unassembled WGS sequence"/>
</dbReference>
<dbReference type="EMBL" id="JXRP01000013">
    <property type="protein sequence ID" value="KIL48253.1"/>
    <property type="molecule type" value="Genomic_DNA"/>
</dbReference>
<accession>A0A0C2VW91</accession>
<sequence length="41" mass="4894">MVKQRVTLYHDPLMRWIALLNARELSAYTFFFPLANILLIN</sequence>
<proteinExistence type="predicted"/>
<reference evidence="1 2" key="1">
    <citation type="submission" date="2015-01" db="EMBL/GenBank/DDBJ databases">
        <title>Genome sequencing of Jeotgalibacillus soli.</title>
        <authorList>
            <person name="Goh K.M."/>
            <person name="Chan K.-G."/>
            <person name="Yaakop A.S."/>
            <person name="Ee R."/>
            <person name="Gan H.M."/>
            <person name="Chan C.S."/>
        </authorList>
    </citation>
    <scope>NUCLEOTIDE SEQUENCE [LARGE SCALE GENOMIC DNA]</scope>
    <source>
        <strain evidence="1 2">P9</strain>
    </source>
</reference>